<evidence type="ECO:0000313" key="2">
    <source>
        <dbReference type="EMBL" id="OCH95172.1"/>
    </source>
</evidence>
<protein>
    <submittedName>
        <fullName evidence="2">Uncharacterized protein</fullName>
    </submittedName>
</protein>
<reference evidence="2 3" key="1">
    <citation type="submission" date="2016-07" db="EMBL/GenBank/DDBJ databases">
        <title>Draft genome of the white-rot fungus Obba rivulosa 3A-2.</title>
        <authorList>
            <consortium name="DOE Joint Genome Institute"/>
            <person name="Miettinen O."/>
            <person name="Riley R."/>
            <person name="Acob R."/>
            <person name="Barry K."/>
            <person name="Cullen D."/>
            <person name="De Vries R."/>
            <person name="Hainaut M."/>
            <person name="Hatakka A."/>
            <person name="Henrissat B."/>
            <person name="Hilden K."/>
            <person name="Kuo R."/>
            <person name="Labutti K."/>
            <person name="Lipzen A."/>
            <person name="Makela M.R."/>
            <person name="Sandor L."/>
            <person name="Spatafora J.W."/>
            <person name="Grigoriev I.V."/>
            <person name="Hibbett D.S."/>
        </authorList>
    </citation>
    <scope>NUCLEOTIDE SEQUENCE [LARGE SCALE GENOMIC DNA]</scope>
    <source>
        <strain evidence="2 3">3A-2</strain>
    </source>
</reference>
<organism evidence="2 3">
    <name type="scientific">Obba rivulosa</name>
    <dbReference type="NCBI Taxonomy" id="1052685"/>
    <lineage>
        <taxon>Eukaryota</taxon>
        <taxon>Fungi</taxon>
        <taxon>Dikarya</taxon>
        <taxon>Basidiomycota</taxon>
        <taxon>Agaricomycotina</taxon>
        <taxon>Agaricomycetes</taxon>
        <taxon>Polyporales</taxon>
        <taxon>Gelatoporiaceae</taxon>
        <taxon>Obba</taxon>
    </lineage>
</organism>
<dbReference type="AlphaFoldDB" id="A0A8E2DT47"/>
<accession>A0A8E2DT47</accession>
<name>A0A8E2DT47_9APHY</name>
<proteinExistence type="predicted"/>
<dbReference type="Proteomes" id="UP000250043">
    <property type="component" value="Unassembled WGS sequence"/>
</dbReference>
<dbReference type="OrthoDB" id="2337158at2759"/>
<feature type="compositionally biased region" description="Polar residues" evidence="1">
    <location>
        <begin position="367"/>
        <end position="377"/>
    </location>
</feature>
<feature type="compositionally biased region" description="Basic residues" evidence="1">
    <location>
        <begin position="180"/>
        <end position="189"/>
    </location>
</feature>
<keyword evidence="3" id="KW-1185">Reference proteome</keyword>
<feature type="region of interest" description="Disordered" evidence="1">
    <location>
        <begin position="176"/>
        <end position="205"/>
    </location>
</feature>
<gene>
    <name evidence="2" type="ORF">OBBRIDRAFT_721153</name>
</gene>
<dbReference type="EMBL" id="KV722338">
    <property type="protein sequence ID" value="OCH95172.1"/>
    <property type="molecule type" value="Genomic_DNA"/>
</dbReference>
<evidence type="ECO:0000256" key="1">
    <source>
        <dbReference type="SAM" id="MobiDB-lite"/>
    </source>
</evidence>
<feature type="region of interest" description="Disordered" evidence="1">
    <location>
        <begin position="345"/>
        <end position="385"/>
    </location>
</feature>
<evidence type="ECO:0000313" key="3">
    <source>
        <dbReference type="Proteomes" id="UP000250043"/>
    </source>
</evidence>
<sequence length="477" mass="52665">MAVPSSSNGTVEREMTIHQRGLVDTCFEEGQYEAGIRVLDQLRSRKYKPFPPHIRQLIYIALYPPASDPEDQPMEEFPTDPARASPSKFLSRQQSQFSLSPTPAAVEAARNLLFAFAHTNTPEILFRALPRSVGYNGAVLDAVDDDSFVSREAACIRDTRNVWEILRENFLQRRTDAAAPRKKARNRRRAAGDNRDFEDDSDSLTGPVGQQAWPILEWLLIIMEKDERRTQTLYSPLLLSQISPSKSSSGARWDLDAPLDIVFHTLQTSAPRRRALGLRLLILLVNLTSTTLVDLPMFLNAVSDRVLSLPFDDLTALFGALPATRPALHFRLALCKRYLARSSSTDAEKSRARPKPLQRGQPPNAPSDPTENAQDPSSGAEAASVARQYLPTSSVEILRLVSEPQPSNDMVARIKMELVLVYWMLQKQSGDAGDTDWQDILSSGKLSEAFGGDIAPVSGGIGPGGAYSALLTAITVR</sequence>